<organism evidence="1">
    <name type="scientific">Bacteriophage sp</name>
    <dbReference type="NCBI Taxonomy" id="38018"/>
    <lineage>
        <taxon>Viruses</taxon>
    </lineage>
</organism>
<reference evidence="1" key="1">
    <citation type="journal article" date="2021" name="Proc. Natl. Acad. Sci. U.S.A.">
        <title>A Catalog of Tens of Thousands of Viruses from Human Metagenomes Reveals Hidden Associations with Chronic Diseases.</title>
        <authorList>
            <person name="Tisza M.J."/>
            <person name="Buck C.B."/>
        </authorList>
    </citation>
    <scope>NUCLEOTIDE SEQUENCE</scope>
    <source>
        <strain evidence="1">CtOZu12</strain>
    </source>
</reference>
<sequence>MIKVSKYERKELERVGLLKNRQVGLNPQDANYTVTNREHVGRDKTIYVAEEPEIMLFLGKYDDLNLQRISVNQYNKLVEKKILNDSNTQRWGEYKVNAVCFQDSYGVYRCKKISKIMLELGIWSNNKSKGGYKPHKVVEAYTED</sequence>
<accession>A0A8D9PEI1</accession>
<name>A0A8D9PEI1_9VIRU</name>
<protein>
    <submittedName>
        <fullName evidence="1">Uncharacterized protein</fullName>
    </submittedName>
</protein>
<dbReference type="EMBL" id="BK029940">
    <property type="protein sequence ID" value="DAD55710.1"/>
    <property type="molecule type" value="Genomic_DNA"/>
</dbReference>
<evidence type="ECO:0000313" key="1">
    <source>
        <dbReference type="EMBL" id="DAD55710.1"/>
    </source>
</evidence>
<proteinExistence type="predicted"/>